<dbReference type="InterPro" id="IPR005501">
    <property type="entry name" value="LamB/YcsF/PxpA-like"/>
</dbReference>
<dbReference type="NCBIfam" id="NF003816">
    <property type="entry name" value="PRK05406.1-5"/>
    <property type="match status" value="1"/>
</dbReference>
<dbReference type="Proteomes" id="UP000233435">
    <property type="component" value="Unassembled WGS sequence"/>
</dbReference>
<dbReference type="CDD" id="cd10801">
    <property type="entry name" value="LamB_YcsF_like_1"/>
    <property type="match status" value="1"/>
</dbReference>
<reference evidence="1 2" key="1">
    <citation type="submission" date="2017-12" db="EMBL/GenBank/DDBJ databases">
        <title>Confluentibacter flavum sp. nov., isolated from the saline lake.</title>
        <authorList>
            <person name="Yu L."/>
        </authorList>
    </citation>
    <scope>NUCLEOTIDE SEQUENCE [LARGE SCALE GENOMIC DNA]</scope>
    <source>
        <strain evidence="1 2">3B</strain>
    </source>
</reference>
<dbReference type="SUPFAM" id="SSF88713">
    <property type="entry name" value="Glycoside hydrolase/deacetylase"/>
    <property type="match status" value="1"/>
</dbReference>
<dbReference type="PANTHER" id="PTHR30292">
    <property type="entry name" value="UNCHARACTERIZED PROTEIN YBGL-RELATED"/>
    <property type="match status" value="1"/>
</dbReference>
<proteinExistence type="predicted"/>
<evidence type="ECO:0000313" key="1">
    <source>
        <dbReference type="EMBL" id="PKQ46241.1"/>
    </source>
</evidence>
<dbReference type="InterPro" id="IPR011330">
    <property type="entry name" value="Glyco_hydro/deAcase_b/a-brl"/>
</dbReference>
<dbReference type="Gene3D" id="3.20.20.370">
    <property type="entry name" value="Glycoside hydrolase/deacetylase"/>
    <property type="match status" value="1"/>
</dbReference>
<comment type="caution">
    <text evidence="1">The sequence shown here is derived from an EMBL/GenBank/DDBJ whole genome shotgun (WGS) entry which is preliminary data.</text>
</comment>
<sequence>MMQYTIDINADVGEGVGNEPALMPYLTSCNIACGGHAGTTETMQTVVKLAKQYGVKIGAHPSFPDTEHFGREPMDMSFAALFVSIQKQIDSLMHVLQEEHLNLNHVKPHGALYNLAANDEKIAMVIIEALKRFMLPVKLYVPYKSVIADLAIKNKIPIVYEVFADRQYNTDLTLVSRKKTNAFIHDSDVLVEHVYNMVVNQKVKTVGGEEVDIKAETCCVHGDNLDAVNLIKNLRIYLEEKGINIL</sequence>
<name>A0A2N3HMT5_9FLAO</name>
<organism evidence="1 2">
    <name type="scientific">Confluentibacter flavum</name>
    <dbReference type="NCBI Taxonomy" id="1909700"/>
    <lineage>
        <taxon>Bacteria</taxon>
        <taxon>Pseudomonadati</taxon>
        <taxon>Bacteroidota</taxon>
        <taxon>Flavobacteriia</taxon>
        <taxon>Flavobacteriales</taxon>
        <taxon>Flavobacteriaceae</taxon>
        <taxon>Confluentibacter</taxon>
    </lineage>
</organism>
<dbReference type="GO" id="GO:0005975">
    <property type="term" value="P:carbohydrate metabolic process"/>
    <property type="evidence" value="ECO:0007669"/>
    <property type="project" value="InterPro"/>
</dbReference>
<dbReference type="Pfam" id="PF03746">
    <property type="entry name" value="LamB_YcsF"/>
    <property type="match status" value="1"/>
</dbReference>
<dbReference type="EMBL" id="PJEO01000014">
    <property type="protein sequence ID" value="PKQ46241.1"/>
    <property type="molecule type" value="Genomic_DNA"/>
</dbReference>
<accession>A0A2N3HMT5</accession>
<dbReference type="OrthoDB" id="9773478at2"/>
<dbReference type="RefSeq" id="WP_106658518.1">
    <property type="nucleotide sequence ID" value="NZ_PJEO01000014.1"/>
</dbReference>
<evidence type="ECO:0000313" key="2">
    <source>
        <dbReference type="Proteomes" id="UP000233435"/>
    </source>
</evidence>
<protein>
    <submittedName>
        <fullName evidence="1">Lactam utilization protein LamB</fullName>
    </submittedName>
</protein>
<keyword evidence="2" id="KW-1185">Reference proteome</keyword>
<dbReference type="AlphaFoldDB" id="A0A2N3HMT5"/>
<dbReference type="PANTHER" id="PTHR30292:SF0">
    <property type="entry name" value="5-OXOPROLINASE SUBUNIT A"/>
    <property type="match status" value="1"/>
</dbReference>
<gene>
    <name evidence="1" type="ORF">CSW08_03515</name>
</gene>
<dbReference type="NCBIfam" id="NF003814">
    <property type="entry name" value="PRK05406.1-3"/>
    <property type="match status" value="1"/>
</dbReference>